<dbReference type="Proteomes" id="UP000198362">
    <property type="component" value="Unassembled WGS sequence"/>
</dbReference>
<evidence type="ECO:0000313" key="2">
    <source>
        <dbReference type="Proteomes" id="UP000198362"/>
    </source>
</evidence>
<name>A0A239PET1_9ACTN</name>
<gene>
    <name evidence="1" type="ORF">SAMN05421812_12375</name>
</gene>
<evidence type="ECO:0000313" key="1">
    <source>
        <dbReference type="EMBL" id="SNT65522.1"/>
    </source>
</evidence>
<accession>A0A239PET1</accession>
<dbReference type="EMBL" id="FZPH01000023">
    <property type="protein sequence ID" value="SNT65522.1"/>
    <property type="molecule type" value="Genomic_DNA"/>
</dbReference>
<protein>
    <submittedName>
        <fullName evidence="1">Uncharacterized protein</fullName>
    </submittedName>
</protein>
<dbReference type="AlphaFoldDB" id="A0A239PET1"/>
<reference evidence="1 2" key="1">
    <citation type="submission" date="2017-06" db="EMBL/GenBank/DDBJ databases">
        <authorList>
            <person name="Kim H.J."/>
            <person name="Triplett B.A."/>
        </authorList>
    </citation>
    <scope>NUCLEOTIDE SEQUENCE [LARGE SCALE GENOMIC DNA]</scope>
    <source>
        <strain evidence="1 2">CGMCC 4.5593</strain>
    </source>
</reference>
<proteinExistence type="predicted"/>
<organism evidence="1 2">
    <name type="scientific">Asanoa hainanensis</name>
    <dbReference type="NCBI Taxonomy" id="560556"/>
    <lineage>
        <taxon>Bacteria</taxon>
        <taxon>Bacillati</taxon>
        <taxon>Actinomycetota</taxon>
        <taxon>Actinomycetes</taxon>
        <taxon>Micromonosporales</taxon>
        <taxon>Micromonosporaceae</taxon>
        <taxon>Asanoa</taxon>
    </lineage>
</organism>
<keyword evidence="2" id="KW-1185">Reference proteome</keyword>
<sequence length="78" mass="8402">MYICKNQPMSMRSRPSPGVPAAVVLVCDECESALSAAVHLRDWYVLWPVAVGAGWRGEPHPFGVHHCAQCAGPESGAR</sequence>